<dbReference type="Pfam" id="PF01909">
    <property type="entry name" value="NTP_transf_2"/>
    <property type="match status" value="1"/>
</dbReference>
<reference evidence="5" key="3">
    <citation type="submission" date="2022-09" db="EMBL/GenBank/DDBJ databases">
        <title>Complete genome sequence of Vulcanisaeta souniana.</title>
        <authorList>
            <person name="Kato S."/>
            <person name="Itoh T."/>
            <person name="Ohkuma M."/>
        </authorList>
    </citation>
    <scope>NUCLEOTIDE SEQUENCE [LARGE SCALE GENOMIC DNA]</scope>
    <source>
        <strain evidence="5">JCM 11219</strain>
    </source>
</reference>
<dbReference type="PANTHER" id="PTHR37030">
    <property type="entry name" value="NUCLEOTIDYLTRANSFERASE"/>
    <property type="match status" value="1"/>
</dbReference>
<dbReference type="CDD" id="cd05403">
    <property type="entry name" value="NT_KNTase_like"/>
    <property type="match status" value="1"/>
</dbReference>
<proteinExistence type="predicted"/>
<evidence type="ECO:0000259" key="1">
    <source>
        <dbReference type="Pfam" id="PF01909"/>
    </source>
</evidence>
<dbReference type="EMBL" id="AP026830">
    <property type="protein sequence ID" value="BDR91690.1"/>
    <property type="molecule type" value="Genomic_DNA"/>
</dbReference>
<accession>A0A830DZ88</accession>
<keyword evidence="5" id="KW-1185">Reference proteome</keyword>
<feature type="domain" description="Polymerase nucleotidyl transferase" evidence="1">
    <location>
        <begin position="26"/>
        <end position="97"/>
    </location>
</feature>
<protein>
    <submittedName>
        <fullName evidence="3">DNA polymerase subunit beta</fullName>
    </submittedName>
</protein>
<dbReference type="SUPFAM" id="SSF81301">
    <property type="entry name" value="Nucleotidyltransferase"/>
    <property type="match status" value="1"/>
</dbReference>
<reference evidence="2" key="4">
    <citation type="journal article" date="2023" name="Microbiol. Resour. Announc.">
        <title>Complete Genome Sequence of Vulcanisaeta souniana Strain IC-059, a Hyperthermophilic Archaeon Isolated from Hot Spring Water in Japan.</title>
        <authorList>
            <person name="Kato S."/>
            <person name="Itoh T."/>
            <person name="Wu L."/>
            <person name="Ma J."/>
            <person name="Ohkuma M."/>
        </authorList>
    </citation>
    <scope>NUCLEOTIDE SEQUENCE</scope>
    <source>
        <strain evidence="2">JCM 11219</strain>
    </source>
</reference>
<organism evidence="3 4">
    <name type="scientific">Vulcanisaeta souniana JCM 11219</name>
    <dbReference type="NCBI Taxonomy" id="1293586"/>
    <lineage>
        <taxon>Archaea</taxon>
        <taxon>Thermoproteota</taxon>
        <taxon>Thermoprotei</taxon>
        <taxon>Thermoproteales</taxon>
        <taxon>Thermoproteaceae</taxon>
        <taxon>Vulcanisaeta</taxon>
    </lineage>
</organism>
<evidence type="ECO:0000313" key="3">
    <source>
        <dbReference type="EMBL" id="GGI71189.1"/>
    </source>
</evidence>
<reference evidence="3" key="1">
    <citation type="journal article" date="2014" name="Int. J. Syst. Evol. Microbiol.">
        <title>Complete genome sequence of Corynebacterium casei LMG S-19264T (=DSM 44701T), isolated from a smear-ripened cheese.</title>
        <authorList>
            <consortium name="US DOE Joint Genome Institute (JGI-PGF)"/>
            <person name="Walter F."/>
            <person name="Albersmeier A."/>
            <person name="Kalinowski J."/>
            <person name="Ruckert C."/>
        </authorList>
    </citation>
    <scope>NUCLEOTIDE SEQUENCE</scope>
    <source>
        <strain evidence="3">JCM 11219</strain>
    </source>
</reference>
<dbReference type="GO" id="GO:0016779">
    <property type="term" value="F:nucleotidyltransferase activity"/>
    <property type="evidence" value="ECO:0007669"/>
    <property type="project" value="InterPro"/>
</dbReference>
<sequence length="118" mass="13885">MPTLVDLLLDVKRIRDRILNNIDYYLSRIKDVVLRLDPNAELMLIGSYVRGNFRPDSDVDVLIISDVYGDDPHKYVELVMSIIKEVGDDALLVFEFHVISRETYSEWYSKFIDIYRII</sequence>
<dbReference type="AlphaFoldDB" id="A0A830DZ88"/>
<dbReference type="GeneID" id="76206336"/>
<dbReference type="Gene3D" id="3.30.460.10">
    <property type="entry name" value="Beta Polymerase, domain 2"/>
    <property type="match status" value="1"/>
</dbReference>
<dbReference type="RefSeq" id="WP_013336685.1">
    <property type="nucleotide sequence ID" value="NZ_AP026830.1"/>
</dbReference>
<dbReference type="PANTHER" id="PTHR37030:SF1">
    <property type="entry name" value="NUCLEOTIDYLTRANSFERASE"/>
    <property type="match status" value="1"/>
</dbReference>
<gene>
    <name evidence="3" type="ORF">GCM10007112_05130</name>
    <name evidence="2" type="ORF">Vsou_07830</name>
</gene>
<reference evidence="3" key="2">
    <citation type="submission" date="2020-09" db="EMBL/GenBank/DDBJ databases">
        <authorList>
            <person name="Sun Q."/>
            <person name="Ohkuma M."/>
        </authorList>
    </citation>
    <scope>NUCLEOTIDE SEQUENCE</scope>
    <source>
        <strain evidence="3">JCM 11219</strain>
    </source>
</reference>
<dbReference type="OrthoDB" id="9287at2157"/>
<dbReference type="InterPro" id="IPR002934">
    <property type="entry name" value="Polymerase_NTP_transf_dom"/>
</dbReference>
<dbReference type="InterPro" id="IPR043519">
    <property type="entry name" value="NT_sf"/>
</dbReference>
<name>A0A830DZ88_9CREN</name>
<dbReference type="EMBL" id="BMNM01000001">
    <property type="protein sequence ID" value="GGI71189.1"/>
    <property type="molecule type" value="Genomic_DNA"/>
</dbReference>
<dbReference type="Proteomes" id="UP000657075">
    <property type="component" value="Unassembled WGS sequence"/>
</dbReference>
<dbReference type="Proteomes" id="UP001060771">
    <property type="component" value="Chromosome"/>
</dbReference>
<evidence type="ECO:0000313" key="4">
    <source>
        <dbReference type="Proteomes" id="UP000657075"/>
    </source>
</evidence>
<evidence type="ECO:0000313" key="5">
    <source>
        <dbReference type="Proteomes" id="UP001060771"/>
    </source>
</evidence>
<evidence type="ECO:0000313" key="2">
    <source>
        <dbReference type="EMBL" id="BDR91690.1"/>
    </source>
</evidence>